<dbReference type="RefSeq" id="WP_214508610.1">
    <property type="nucleotide sequence ID" value="NZ_JAHEPS010000012.1"/>
</dbReference>
<keyword evidence="1" id="KW-0964">Secreted</keyword>
<proteinExistence type="predicted"/>
<dbReference type="EMBL" id="JAHEPS010000012">
    <property type="protein sequence ID" value="MBT1446409.1"/>
    <property type="molecule type" value="Genomic_DNA"/>
</dbReference>
<dbReference type="Pfam" id="PF03067">
    <property type="entry name" value="LPMO_10"/>
    <property type="match status" value="1"/>
</dbReference>
<feature type="chain" id="PRO_5046976832" evidence="4">
    <location>
        <begin position="27"/>
        <end position="488"/>
    </location>
</feature>
<evidence type="ECO:0000259" key="5">
    <source>
        <dbReference type="Pfam" id="PF03067"/>
    </source>
</evidence>
<gene>
    <name evidence="7" type="primary">gbpA</name>
    <name evidence="7" type="ORF">KJI95_18095</name>
</gene>
<organism evidence="7 8">
    <name type="scientific">Shewanella jiangmenensis</name>
    <dbReference type="NCBI Taxonomy" id="2837387"/>
    <lineage>
        <taxon>Bacteria</taxon>
        <taxon>Pseudomonadati</taxon>
        <taxon>Pseudomonadota</taxon>
        <taxon>Gammaproteobacteria</taxon>
        <taxon>Alteromonadales</taxon>
        <taxon>Shewanellaceae</taxon>
        <taxon>Shewanella</taxon>
    </lineage>
</organism>
<keyword evidence="8" id="KW-1185">Reference proteome</keyword>
<keyword evidence="3 4" id="KW-0732">Signal</keyword>
<accession>A0ABS5V7J9</accession>
<evidence type="ECO:0000256" key="1">
    <source>
        <dbReference type="ARBA" id="ARBA00022525"/>
    </source>
</evidence>
<dbReference type="Gene3D" id="3.30.70.2150">
    <property type="match status" value="1"/>
</dbReference>
<protein>
    <submittedName>
        <fullName evidence="7">N-acetylglucosamine-binding protein GbpA</fullName>
    </submittedName>
</protein>
<dbReference type="CDD" id="cd21177">
    <property type="entry name" value="LPMO_AA10"/>
    <property type="match status" value="1"/>
</dbReference>
<dbReference type="NCBIfam" id="NF009690">
    <property type="entry name" value="PRK13211.1"/>
    <property type="match status" value="1"/>
</dbReference>
<keyword evidence="2" id="KW-0147">Chitin-binding</keyword>
<feature type="domain" description="Chitin-binding type-4" evidence="5">
    <location>
        <begin position="27"/>
        <end position="192"/>
    </location>
</feature>
<reference evidence="7 8" key="1">
    <citation type="submission" date="2021-05" db="EMBL/GenBank/DDBJ databases">
        <title>Shewanella sp. JM162201.</title>
        <authorList>
            <person name="Xu S."/>
            <person name="Li A."/>
        </authorList>
    </citation>
    <scope>NUCLEOTIDE SEQUENCE [LARGE SCALE GENOMIC DNA]</scope>
    <source>
        <strain evidence="7 8">JM162201</strain>
    </source>
</reference>
<evidence type="ECO:0000313" key="8">
    <source>
        <dbReference type="Proteomes" id="UP001195903"/>
    </source>
</evidence>
<sequence>MSKKILSLVAVTVAAAAALPSQQVMAHGYISKPESRGLLCRMGENSQCGAVNYEPQSLEGPDRYPESGVADGQLASAGHGAFSALNAQSINRWAKRHIKSGANEFTWTFTANHVTRDWRYFITKKDWDPNQPLTRAQFEPAPFCEYSGNNRQPPRTLTHLCNVPSDRAGYHVVMGVWDVGDTPMSFYNMVDLMIDNGNAGSISWQDVGDIYEGRTLNVGDKVSTVVFTGSGEQPSLRTEILIQTEADGAPARWPQLLAEEVNRTQSWLKAGVMGPDNRIIPIAGKNDVFAQSGSGINRVEIRVTEAPPPAPEVNVSGIAGEYLIGDDGVLFSATVDTDTPVTATVSLNKGYNTVAKQSYEVNDYGFLLELPVTNASAGHYMLVFDFVAKNGGQTQKVFHLNLVSPPGEGPEPGTGPGEGGSADAEFSFPSGLGQYKAGTLVFQPKNNKLYRCKPWPYNGYCVQWSPGSNQYEPGIGLYWQMAWDEVVR</sequence>
<feature type="signal peptide" evidence="4">
    <location>
        <begin position="1"/>
        <end position="26"/>
    </location>
</feature>
<evidence type="ECO:0000256" key="3">
    <source>
        <dbReference type="ARBA" id="ARBA00022729"/>
    </source>
</evidence>
<dbReference type="Proteomes" id="UP001195903">
    <property type="component" value="Unassembled WGS sequence"/>
</dbReference>
<dbReference type="InterPro" id="IPR041029">
    <property type="entry name" value="GbpA_2"/>
</dbReference>
<name>A0ABS5V7J9_9GAMM</name>
<dbReference type="PANTHER" id="PTHR34823:SF1">
    <property type="entry name" value="CHITIN-BINDING TYPE-4 DOMAIN-CONTAINING PROTEIN"/>
    <property type="match status" value="1"/>
</dbReference>
<comment type="caution">
    <text evidence="7">The sequence shown here is derived from an EMBL/GenBank/DDBJ whole genome shotgun (WGS) entry which is preliminary data.</text>
</comment>
<evidence type="ECO:0000259" key="6">
    <source>
        <dbReference type="Pfam" id="PF18416"/>
    </source>
</evidence>
<dbReference type="InterPro" id="IPR051024">
    <property type="entry name" value="GlcNAc_Chitin_IntDeg"/>
</dbReference>
<dbReference type="Pfam" id="PF18416">
    <property type="entry name" value="GbpA_2"/>
    <property type="match status" value="1"/>
</dbReference>
<feature type="domain" description="N-acetylglucosamine binding protein A" evidence="6">
    <location>
        <begin position="204"/>
        <end position="302"/>
    </location>
</feature>
<dbReference type="Gene3D" id="2.70.50.50">
    <property type="entry name" value="chitin-binding protein cbp21"/>
    <property type="match status" value="1"/>
</dbReference>
<dbReference type="SUPFAM" id="SSF81296">
    <property type="entry name" value="E set domains"/>
    <property type="match status" value="1"/>
</dbReference>
<evidence type="ECO:0000256" key="2">
    <source>
        <dbReference type="ARBA" id="ARBA00022669"/>
    </source>
</evidence>
<dbReference type="InterPro" id="IPR004302">
    <property type="entry name" value="Cellulose/chitin-bd_N"/>
</dbReference>
<dbReference type="PANTHER" id="PTHR34823">
    <property type="entry name" value="GLCNAC-BINDING PROTEIN A"/>
    <property type="match status" value="1"/>
</dbReference>
<dbReference type="InterPro" id="IPR014756">
    <property type="entry name" value="Ig_E-set"/>
</dbReference>
<dbReference type="Gene3D" id="2.60.40.2550">
    <property type="match status" value="1"/>
</dbReference>
<evidence type="ECO:0000256" key="4">
    <source>
        <dbReference type="SAM" id="SignalP"/>
    </source>
</evidence>
<evidence type="ECO:0000313" key="7">
    <source>
        <dbReference type="EMBL" id="MBT1446409.1"/>
    </source>
</evidence>